<gene>
    <name evidence="2" type="ORF">L1857_33675</name>
</gene>
<name>A0ABY4P538_9PSEU</name>
<proteinExistence type="predicted"/>
<dbReference type="RefSeq" id="WP_162831240.1">
    <property type="nucleotide sequence ID" value="NZ_CP091196.1"/>
</dbReference>
<accession>A0ABY4P538</accession>
<evidence type="ECO:0000313" key="3">
    <source>
        <dbReference type="Proteomes" id="UP000830158"/>
    </source>
</evidence>
<sequence length="174" mass="19385">MGTRTRLQAQLDRAQRVLTDIDAASMPASDRGTADRGSQHAEGSRDSGHNGPAAARGDPAWRQVRRQGPRRGQRRPARRTHLPLKEVFERRRDQLRDAGAIADPRDAQIDRLKQQVHQLKQRLSAKEQQYTELTAFRIQALGTVSRSVFLARHAGLRSGGMGTVSDDIWGCDST</sequence>
<feature type="compositionally biased region" description="Basic residues" evidence="1">
    <location>
        <begin position="63"/>
        <end position="82"/>
    </location>
</feature>
<dbReference type="EMBL" id="CP091196">
    <property type="protein sequence ID" value="UQS27396.1"/>
    <property type="molecule type" value="Genomic_DNA"/>
</dbReference>
<organism evidence="2 3">
    <name type="scientific">Amycolatopsis thermalba</name>
    <dbReference type="NCBI Taxonomy" id="944492"/>
    <lineage>
        <taxon>Bacteria</taxon>
        <taxon>Bacillati</taxon>
        <taxon>Actinomycetota</taxon>
        <taxon>Actinomycetes</taxon>
        <taxon>Pseudonocardiales</taxon>
        <taxon>Pseudonocardiaceae</taxon>
        <taxon>Amycolatopsis</taxon>
    </lineage>
</organism>
<dbReference type="Proteomes" id="UP000830158">
    <property type="component" value="Chromosome"/>
</dbReference>
<protein>
    <submittedName>
        <fullName evidence="2">Uncharacterized protein</fullName>
    </submittedName>
</protein>
<keyword evidence="3" id="KW-1185">Reference proteome</keyword>
<reference evidence="2" key="1">
    <citation type="submission" date="2022-01" db="EMBL/GenBank/DDBJ databases">
        <title>PSI-footprinting approach for the identification of protein synthesis inhibitor producers.</title>
        <authorList>
            <person name="Handel F."/>
            <person name="Kulik A."/>
            <person name="Wex K.W."/>
            <person name="Berscheid A."/>
            <person name="Saur J.S."/>
            <person name="Winkler A."/>
            <person name="Wibberg D."/>
            <person name="Kalinowski J."/>
            <person name="Broetz-Oesterhelt H."/>
            <person name="Mast Y."/>
        </authorList>
    </citation>
    <scope>NUCLEOTIDE SEQUENCE</scope>
    <source>
        <strain evidence="2">KNN 49.3e</strain>
    </source>
</reference>
<evidence type="ECO:0000313" key="2">
    <source>
        <dbReference type="EMBL" id="UQS27396.1"/>
    </source>
</evidence>
<evidence type="ECO:0000256" key="1">
    <source>
        <dbReference type="SAM" id="MobiDB-lite"/>
    </source>
</evidence>
<feature type="region of interest" description="Disordered" evidence="1">
    <location>
        <begin position="18"/>
        <end position="86"/>
    </location>
</feature>
<feature type="compositionally biased region" description="Basic and acidic residues" evidence="1">
    <location>
        <begin position="32"/>
        <end position="48"/>
    </location>
</feature>